<feature type="region of interest" description="Disordered" evidence="1">
    <location>
        <begin position="1"/>
        <end position="33"/>
    </location>
</feature>
<name>A0ABP0N070_9DINO</name>
<feature type="compositionally biased region" description="Basic residues" evidence="1">
    <location>
        <begin position="92"/>
        <end position="102"/>
    </location>
</feature>
<evidence type="ECO:0000313" key="2">
    <source>
        <dbReference type="EMBL" id="CAK9057165.1"/>
    </source>
</evidence>
<proteinExistence type="predicted"/>
<dbReference type="EMBL" id="CAXAMM010025557">
    <property type="protein sequence ID" value="CAK9057165.1"/>
    <property type="molecule type" value="Genomic_DNA"/>
</dbReference>
<feature type="region of interest" description="Disordered" evidence="1">
    <location>
        <begin position="66"/>
        <end position="102"/>
    </location>
</feature>
<protein>
    <submittedName>
        <fullName evidence="2">Uncharacterized protein</fullName>
    </submittedName>
</protein>
<sequence>MGGFFSTGTPEEEWDPSLRSKPEGDGFRYQPRPRPIISEEVPLSLVQPQRDVLLQLKAIPPREMANCTRSMPRAPPAMKSKADIRSEERQRAGGRKIHQRGG</sequence>
<evidence type="ECO:0000256" key="1">
    <source>
        <dbReference type="SAM" id="MobiDB-lite"/>
    </source>
</evidence>
<feature type="compositionally biased region" description="Basic and acidic residues" evidence="1">
    <location>
        <begin position="80"/>
        <end position="91"/>
    </location>
</feature>
<gene>
    <name evidence="2" type="ORF">SCF082_LOCUS30709</name>
</gene>
<keyword evidence="3" id="KW-1185">Reference proteome</keyword>
<reference evidence="2 3" key="1">
    <citation type="submission" date="2024-02" db="EMBL/GenBank/DDBJ databases">
        <authorList>
            <person name="Chen Y."/>
            <person name="Shah S."/>
            <person name="Dougan E. K."/>
            <person name="Thang M."/>
            <person name="Chan C."/>
        </authorList>
    </citation>
    <scope>NUCLEOTIDE SEQUENCE [LARGE SCALE GENOMIC DNA]</scope>
</reference>
<organism evidence="2 3">
    <name type="scientific">Durusdinium trenchii</name>
    <dbReference type="NCBI Taxonomy" id="1381693"/>
    <lineage>
        <taxon>Eukaryota</taxon>
        <taxon>Sar</taxon>
        <taxon>Alveolata</taxon>
        <taxon>Dinophyceae</taxon>
        <taxon>Suessiales</taxon>
        <taxon>Symbiodiniaceae</taxon>
        <taxon>Durusdinium</taxon>
    </lineage>
</organism>
<feature type="compositionally biased region" description="Basic and acidic residues" evidence="1">
    <location>
        <begin position="16"/>
        <end position="26"/>
    </location>
</feature>
<dbReference type="Proteomes" id="UP001642464">
    <property type="component" value="Unassembled WGS sequence"/>
</dbReference>
<evidence type="ECO:0000313" key="3">
    <source>
        <dbReference type="Proteomes" id="UP001642464"/>
    </source>
</evidence>
<comment type="caution">
    <text evidence="2">The sequence shown here is derived from an EMBL/GenBank/DDBJ whole genome shotgun (WGS) entry which is preliminary data.</text>
</comment>
<accession>A0ABP0N070</accession>